<feature type="transmembrane region" description="Helical" evidence="1">
    <location>
        <begin position="6"/>
        <end position="26"/>
    </location>
</feature>
<organism evidence="2 3">
    <name type="scientific">Parascaris equorum</name>
    <name type="common">Equine roundworm</name>
    <dbReference type="NCBI Taxonomy" id="6256"/>
    <lineage>
        <taxon>Eukaryota</taxon>
        <taxon>Metazoa</taxon>
        <taxon>Ecdysozoa</taxon>
        <taxon>Nematoda</taxon>
        <taxon>Chromadorea</taxon>
        <taxon>Rhabditida</taxon>
        <taxon>Spirurina</taxon>
        <taxon>Ascaridomorpha</taxon>
        <taxon>Ascaridoidea</taxon>
        <taxon>Ascarididae</taxon>
        <taxon>Parascaris</taxon>
    </lineage>
</organism>
<evidence type="ECO:0000313" key="3">
    <source>
        <dbReference type="WBParaSite" id="PEQ_0000459201-mRNA-1"/>
    </source>
</evidence>
<keyword evidence="1" id="KW-1133">Transmembrane helix</keyword>
<reference evidence="3" key="1">
    <citation type="submission" date="2022-11" db="UniProtKB">
        <authorList>
            <consortium name="WormBaseParasite"/>
        </authorList>
    </citation>
    <scope>IDENTIFICATION</scope>
</reference>
<dbReference type="AlphaFoldDB" id="A0A914RIH4"/>
<dbReference type="Proteomes" id="UP000887564">
    <property type="component" value="Unplaced"/>
</dbReference>
<accession>A0A914RIH4</accession>
<feature type="transmembrane region" description="Helical" evidence="1">
    <location>
        <begin position="47"/>
        <end position="69"/>
    </location>
</feature>
<keyword evidence="2" id="KW-1185">Reference proteome</keyword>
<dbReference type="WBParaSite" id="PEQ_0000459201-mRNA-1">
    <property type="protein sequence ID" value="PEQ_0000459201-mRNA-1"/>
    <property type="gene ID" value="PEQ_0000459201"/>
</dbReference>
<sequence>MPLYDIMVDYFGAILIYCLSICIHYFKIHIWGSSKRGECLVLNTNEYTDLTVFISLFLIHSLLCSLLPFCKLTTLLS</sequence>
<evidence type="ECO:0000313" key="2">
    <source>
        <dbReference type="Proteomes" id="UP000887564"/>
    </source>
</evidence>
<name>A0A914RIH4_PAREQ</name>
<evidence type="ECO:0000256" key="1">
    <source>
        <dbReference type="SAM" id="Phobius"/>
    </source>
</evidence>
<keyword evidence="1" id="KW-0472">Membrane</keyword>
<keyword evidence="1" id="KW-0812">Transmembrane</keyword>
<protein>
    <submittedName>
        <fullName evidence="3">Ovule protein</fullName>
    </submittedName>
</protein>
<proteinExistence type="predicted"/>